<feature type="transmembrane region" description="Helical" evidence="13">
    <location>
        <begin position="6"/>
        <end position="26"/>
    </location>
</feature>
<accession>A0A423WCH5</accession>
<feature type="transmembrane region" description="Helical" evidence="13">
    <location>
        <begin position="361"/>
        <end position="379"/>
    </location>
</feature>
<evidence type="ECO:0000256" key="4">
    <source>
        <dbReference type="ARBA" id="ARBA00022448"/>
    </source>
</evidence>
<keyword evidence="15" id="KW-1185">Reference proteome</keyword>
<feature type="transmembrane region" description="Helical" evidence="13">
    <location>
        <begin position="330"/>
        <end position="349"/>
    </location>
</feature>
<organism evidence="14 15">
    <name type="scientific">Cytospora chrysosperma</name>
    <name type="common">Cytospora canker fungus</name>
    <name type="synonym">Sphaeria chrysosperma</name>
    <dbReference type="NCBI Taxonomy" id="252740"/>
    <lineage>
        <taxon>Eukaryota</taxon>
        <taxon>Fungi</taxon>
        <taxon>Dikarya</taxon>
        <taxon>Ascomycota</taxon>
        <taxon>Pezizomycotina</taxon>
        <taxon>Sordariomycetes</taxon>
        <taxon>Sordariomycetidae</taxon>
        <taxon>Diaporthales</taxon>
        <taxon>Cytosporaceae</taxon>
        <taxon>Cytospora</taxon>
    </lineage>
</organism>
<feature type="region of interest" description="Disordered" evidence="12">
    <location>
        <begin position="42"/>
        <end position="70"/>
    </location>
</feature>
<evidence type="ECO:0000256" key="11">
    <source>
        <dbReference type="ARBA" id="ARBA00032555"/>
    </source>
</evidence>
<evidence type="ECO:0000256" key="9">
    <source>
        <dbReference type="ARBA" id="ARBA00023136"/>
    </source>
</evidence>
<dbReference type="GO" id="GO:0006811">
    <property type="term" value="P:monoatomic ion transport"/>
    <property type="evidence" value="ECO:0007669"/>
    <property type="project" value="UniProtKB-KW"/>
</dbReference>
<feature type="transmembrane region" description="Helical" evidence="13">
    <location>
        <begin position="569"/>
        <end position="593"/>
    </location>
</feature>
<dbReference type="EMBL" id="LJZO01000007">
    <property type="protein sequence ID" value="ROW01065.1"/>
    <property type="molecule type" value="Genomic_DNA"/>
</dbReference>
<keyword evidence="5" id="KW-1003">Cell membrane</keyword>
<keyword evidence="8" id="KW-0406">Ion transport</keyword>
<feature type="transmembrane region" description="Helical" evidence="13">
    <location>
        <begin position="385"/>
        <end position="408"/>
    </location>
</feature>
<comment type="caution">
    <text evidence="14">The sequence shown here is derived from an EMBL/GenBank/DDBJ whole genome shotgun (WGS) entry which is preliminary data.</text>
</comment>
<dbReference type="Proteomes" id="UP000284375">
    <property type="component" value="Unassembled WGS sequence"/>
</dbReference>
<dbReference type="GO" id="GO:0005886">
    <property type="term" value="C:plasma membrane"/>
    <property type="evidence" value="ECO:0007669"/>
    <property type="project" value="UniProtKB-SubCell"/>
</dbReference>
<dbReference type="AlphaFoldDB" id="A0A423WCH5"/>
<feature type="transmembrane region" description="Helical" evidence="13">
    <location>
        <begin position="111"/>
        <end position="135"/>
    </location>
</feature>
<dbReference type="GO" id="GO:0015098">
    <property type="term" value="F:molybdate ion transmembrane transporter activity"/>
    <property type="evidence" value="ECO:0007669"/>
    <property type="project" value="InterPro"/>
</dbReference>
<comment type="function">
    <text evidence="1">Mediates high-affinity intracellular uptake of the rare oligo-element molybdenum.</text>
</comment>
<evidence type="ECO:0000256" key="8">
    <source>
        <dbReference type="ARBA" id="ARBA00023065"/>
    </source>
</evidence>
<keyword evidence="4" id="KW-0813">Transport</keyword>
<reference evidence="14 15" key="1">
    <citation type="submission" date="2015-09" db="EMBL/GenBank/DDBJ databases">
        <title>Host preference determinants of Valsa canker pathogens revealed by comparative genomics.</title>
        <authorList>
            <person name="Yin Z."/>
            <person name="Huang L."/>
        </authorList>
    </citation>
    <scope>NUCLEOTIDE SEQUENCE [LARGE SCALE GENOMIC DNA]</scope>
    <source>
        <strain evidence="14 15">YSFL</strain>
    </source>
</reference>
<comment type="subcellular location">
    <subcellularLocation>
        <location evidence="2">Cell membrane</location>
        <topology evidence="2">Multi-pass membrane protein</topology>
    </subcellularLocation>
</comment>
<feature type="transmembrane region" description="Helical" evidence="13">
    <location>
        <begin position="78"/>
        <end position="99"/>
    </location>
</feature>
<feature type="compositionally biased region" description="Basic and acidic residues" evidence="12">
    <location>
        <begin position="54"/>
        <end position="68"/>
    </location>
</feature>
<dbReference type="Pfam" id="PF05631">
    <property type="entry name" value="MFS_5"/>
    <property type="match status" value="1"/>
</dbReference>
<evidence type="ECO:0000256" key="13">
    <source>
        <dbReference type="SAM" id="Phobius"/>
    </source>
</evidence>
<dbReference type="OrthoDB" id="263957at2759"/>
<feature type="transmembrane region" description="Helical" evidence="13">
    <location>
        <begin position="142"/>
        <end position="161"/>
    </location>
</feature>
<evidence type="ECO:0000256" key="2">
    <source>
        <dbReference type="ARBA" id="ARBA00004651"/>
    </source>
</evidence>
<keyword evidence="7 13" id="KW-1133">Transmembrane helix</keyword>
<feature type="transmembrane region" description="Helical" evidence="13">
    <location>
        <begin position="600"/>
        <end position="621"/>
    </location>
</feature>
<feature type="transmembrane region" description="Helical" evidence="13">
    <location>
        <begin position="420"/>
        <end position="439"/>
    </location>
</feature>
<feature type="transmembrane region" description="Helical" evidence="13">
    <location>
        <begin position="531"/>
        <end position="549"/>
    </location>
</feature>
<dbReference type="Gene3D" id="1.20.1250.20">
    <property type="entry name" value="MFS general substrate transporter like domains"/>
    <property type="match status" value="1"/>
</dbReference>
<dbReference type="InterPro" id="IPR008509">
    <property type="entry name" value="MOT2/MFSD5"/>
</dbReference>
<evidence type="ECO:0000313" key="15">
    <source>
        <dbReference type="Proteomes" id="UP000284375"/>
    </source>
</evidence>
<evidence type="ECO:0000256" key="5">
    <source>
        <dbReference type="ARBA" id="ARBA00022475"/>
    </source>
</evidence>
<dbReference type="SUPFAM" id="SSF103473">
    <property type="entry name" value="MFS general substrate transporter"/>
    <property type="match status" value="1"/>
</dbReference>
<evidence type="ECO:0000256" key="1">
    <source>
        <dbReference type="ARBA" id="ARBA00003019"/>
    </source>
</evidence>
<keyword evidence="9 13" id="KW-0472">Membrane</keyword>
<keyword evidence="6 13" id="KW-0812">Transmembrane</keyword>
<gene>
    <name evidence="14" type="ORF">VSDG_02780</name>
</gene>
<dbReference type="PANTHER" id="PTHR23516:SF1">
    <property type="entry name" value="MOLYBDATE-ANION TRANSPORTER"/>
    <property type="match status" value="1"/>
</dbReference>
<sequence length="763" mass="83254">MQLDIYWTALLILLPAVVLLTGRNIIIRPFVRMHTTWQKLDNEEKADSSSLKPKQQEKEHEEATRTQADDEEVGSFQYSFLSVYLLVMSSEWLSGPYLYPLLRDDRALPESIVIGLYATAYISAAVSATVTGFLADRYGRRRAGMAQCGIHLLACLTVIFGGDCLPVLFVGRVLAGTALTMLWTVFESWMVTEWNARGLGRGDGEEGGLGKMFGLMTTANCMAAVVGGVVGHCLVSVMASKLWPFWAGIFYQNENYGVRNEPNAEKEASVDAGSSRSRWFGDGRIWALTFVACCFEGTTFLIIFLWPSVLQHAHLARTGLDGPKEIPKEIPYGVIFAAFMAAMILGALMFNSSSQRGVSPVLLLMTGVMVAILSLFFLAILSGEIALFCAFLLFEVANGLYVPSMAYLRGLVVDEKSRTGMYGLMKIPLFVFVILALGITAEGSRFKHLVFASASLCLLLAAVALMIGFGLATMISNPKEPNYSGTGDVEVSVEEGDEDSNKYHEFGALNCGSQFLSLAAKSLARTFFTRIGYLLFLVLPVSVLLRLFVGQRLCVTFQPIAVNDLVVIHVVVGIAAKVVEIHLVLIIVVLLALSGLLQCLLLLDVLLLLQLSGLLLLPSLVPRLLKLFDFFFCLVDVLVPHDLPATKTLLNLGQPEFHSGAELNELHGPALHFLVTMDFFFFFVLLSSGGSGRGPCSCDLLPLVSLEDLDLGIRVCLTAARGIGRVPITILATYHVVCDILELAEVRQLPFPALAVHQPLGCI</sequence>
<feature type="transmembrane region" description="Helical" evidence="13">
    <location>
        <begin position="285"/>
        <end position="310"/>
    </location>
</feature>
<dbReference type="InterPro" id="IPR036259">
    <property type="entry name" value="MFS_trans_sf"/>
</dbReference>
<evidence type="ECO:0000313" key="14">
    <source>
        <dbReference type="EMBL" id="ROW01065.1"/>
    </source>
</evidence>
<evidence type="ECO:0000256" key="6">
    <source>
        <dbReference type="ARBA" id="ARBA00022692"/>
    </source>
</evidence>
<evidence type="ECO:0000256" key="3">
    <source>
        <dbReference type="ARBA" id="ARBA00021242"/>
    </source>
</evidence>
<feature type="transmembrane region" description="Helical" evidence="13">
    <location>
        <begin position="451"/>
        <end position="472"/>
    </location>
</feature>
<dbReference type="PANTHER" id="PTHR23516">
    <property type="entry name" value="SAM (S-ADENOSYL METHIONINE) TRANSPORTER"/>
    <property type="match status" value="1"/>
</dbReference>
<dbReference type="STRING" id="252740.A0A423WCH5"/>
<protein>
    <recommendedName>
        <fullName evidence="3">Molybdate-anion transporter</fullName>
    </recommendedName>
    <alternativeName>
        <fullName evidence="10">Major facilitator superfamily domain-containing protein 5</fullName>
    </alternativeName>
    <alternativeName>
        <fullName evidence="11">Molybdate transporter 2 homolog</fullName>
    </alternativeName>
</protein>
<evidence type="ECO:0000256" key="7">
    <source>
        <dbReference type="ARBA" id="ARBA00022989"/>
    </source>
</evidence>
<evidence type="ECO:0000256" key="10">
    <source>
        <dbReference type="ARBA" id="ARBA00030646"/>
    </source>
</evidence>
<evidence type="ECO:0000256" key="12">
    <source>
        <dbReference type="SAM" id="MobiDB-lite"/>
    </source>
</evidence>
<name>A0A423WCH5_CYTCH</name>
<proteinExistence type="predicted"/>